<proteinExistence type="predicted"/>
<dbReference type="Proteomes" id="UP000277437">
    <property type="component" value="Chromosome"/>
</dbReference>
<evidence type="ECO:0000313" key="7">
    <source>
        <dbReference type="Proteomes" id="UP000277437"/>
    </source>
</evidence>
<organism evidence="6 7">
    <name type="scientific">Pseudomonas chlororaphis</name>
    <dbReference type="NCBI Taxonomy" id="587753"/>
    <lineage>
        <taxon>Bacteria</taxon>
        <taxon>Pseudomonadati</taxon>
        <taxon>Pseudomonadota</taxon>
        <taxon>Gammaproteobacteria</taxon>
        <taxon>Pseudomonadales</taxon>
        <taxon>Pseudomonadaceae</taxon>
        <taxon>Pseudomonas</taxon>
    </lineage>
</organism>
<dbReference type="InterPro" id="IPR050204">
    <property type="entry name" value="AraC_XylS_family_regulators"/>
</dbReference>
<dbReference type="Pfam" id="PF12852">
    <property type="entry name" value="Cupin_6"/>
    <property type="match status" value="1"/>
</dbReference>
<dbReference type="InterPro" id="IPR032783">
    <property type="entry name" value="AraC_lig"/>
</dbReference>
<evidence type="ECO:0000313" key="6">
    <source>
        <dbReference type="EMBL" id="VEF72166.1"/>
    </source>
</evidence>
<gene>
    <name evidence="6" type="primary">chbR_1</name>
    <name evidence="6" type="ORF">NCTC7357_00400</name>
</gene>
<reference evidence="6 7" key="1">
    <citation type="submission" date="2018-12" db="EMBL/GenBank/DDBJ databases">
        <authorList>
            <consortium name="Pathogen Informatics"/>
        </authorList>
    </citation>
    <scope>NUCLEOTIDE SEQUENCE [LARGE SCALE GENOMIC DNA]</scope>
    <source>
        <strain evidence="6 7">NCTC7357</strain>
    </source>
</reference>
<keyword evidence="3" id="KW-0804">Transcription</keyword>
<evidence type="ECO:0000256" key="1">
    <source>
        <dbReference type="ARBA" id="ARBA00023015"/>
    </source>
</evidence>
<evidence type="ECO:0000256" key="4">
    <source>
        <dbReference type="ARBA" id="ARBA00037345"/>
    </source>
</evidence>
<dbReference type="SMART" id="SM00342">
    <property type="entry name" value="HTH_ARAC"/>
    <property type="match status" value="1"/>
</dbReference>
<dbReference type="GO" id="GO:0043565">
    <property type="term" value="F:sequence-specific DNA binding"/>
    <property type="evidence" value="ECO:0007669"/>
    <property type="project" value="InterPro"/>
</dbReference>
<dbReference type="InterPro" id="IPR009057">
    <property type="entry name" value="Homeodomain-like_sf"/>
</dbReference>
<dbReference type="PANTHER" id="PTHR46796:SF7">
    <property type="entry name" value="ARAC FAMILY TRANSCRIPTIONAL REGULATOR"/>
    <property type="match status" value="1"/>
</dbReference>
<feature type="domain" description="HTH araC/xylS-type" evidence="5">
    <location>
        <begin position="208"/>
        <end position="306"/>
    </location>
</feature>
<keyword evidence="1" id="KW-0805">Transcription regulation</keyword>
<protein>
    <submittedName>
        <fullName evidence="6">AraC family transcriptional regulator</fullName>
    </submittedName>
</protein>
<evidence type="ECO:0000259" key="5">
    <source>
        <dbReference type="PROSITE" id="PS01124"/>
    </source>
</evidence>
<sequence length="325" mass="35511">MDPLSGVLSLLRIRNYHSAALKLGGDWAFDFPSRAGIKFTAVVKGSCWVRVSGEPTPQRLQQGDCFLMTRGVPFTLSSDLGLSAMDSEGLFQTPAPDEITLDYGGDDVQLVGGRFDFSGVPTQFLLSALPSLVHVQGNSPQASILRWALERFTSELQQQRPGRSLMNEHLAHIMLVEVLRAHLAALEPSSLASEGIGWFFGLADRNLSAALSAMHAAPAQRWTVEELARLAAMSRSAFALRFKQIVGAAPMEYLTHWRMLLAGDRLRNSGDSVASIAFSLGYESESAFSTAFKRVMSHSPRHYQREQAAAVEAQVEADVKAAFKV</sequence>
<dbReference type="Pfam" id="PF12833">
    <property type="entry name" value="HTH_18"/>
    <property type="match status" value="1"/>
</dbReference>
<dbReference type="Gene3D" id="1.10.10.60">
    <property type="entry name" value="Homeodomain-like"/>
    <property type="match status" value="2"/>
</dbReference>
<dbReference type="SUPFAM" id="SSF46689">
    <property type="entry name" value="Homeodomain-like"/>
    <property type="match status" value="2"/>
</dbReference>
<evidence type="ECO:0000256" key="2">
    <source>
        <dbReference type="ARBA" id="ARBA00023125"/>
    </source>
</evidence>
<dbReference type="AlphaFoldDB" id="A0AAX3FNA8"/>
<dbReference type="EMBL" id="LR134334">
    <property type="protein sequence ID" value="VEF72166.1"/>
    <property type="molecule type" value="Genomic_DNA"/>
</dbReference>
<dbReference type="RefSeq" id="WP_124324406.1">
    <property type="nucleotide sequence ID" value="NZ_CP118137.1"/>
</dbReference>
<accession>A0AAX3FNA8</accession>
<keyword evidence="2" id="KW-0238">DNA-binding</keyword>
<name>A0AAX3FNA8_9PSED</name>
<dbReference type="PANTHER" id="PTHR46796">
    <property type="entry name" value="HTH-TYPE TRANSCRIPTIONAL ACTIVATOR RHAS-RELATED"/>
    <property type="match status" value="1"/>
</dbReference>
<dbReference type="PROSITE" id="PS01124">
    <property type="entry name" value="HTH_ARAC_FAMILY_2"/>
    <property type="match status" value="1"/>
</dbReference>
<evidence type="ECO:0000256" key="3">
    <source>
        <dbReference type="ARBA" id="ARBA00023163"/>
    </source>
</evidence>
<comment type="function">
    <text evidence="4">Regulatory protein of the TOL plasmid xyl operons. XylS activates the xylXYZLTEGFJQKIH operon required for the degradation of toluene, m-xylene and p-xylene.</text>
</comment>
<dbReference type="InterPro" id="IPR018060">
    <property type="entry name" value="HTH_AraC"/>
</dbReference>
<dbReference type="GO" id="GO:0003700">
    <property type="term" value="F:DNA-binding transcription factor activity"/>
    <property type="evidence" value="ECO:0007669"/>
    <property type="project" value="InterPro"/>
</dbReference>